<keyword evidence="2" id="KW-0378">Hydrolase</keyword>
<dbReference type="SMART" id="SM00192">
    <property type="entry name" value="LDLa"/>
    <property type="match status" value="5"/>
</dbReference>
<feature type="domain" description="SRCR" evidence="9">
    <location>
        <begin position="1897"/>
        <end position="1991"/>
    </location>
</feature>
<feature type="disulfide bond" evidence="5">
    <location>
        <begin position="1722"/>
        <end position="1737"/>
    </location>
</feature>
<feature type="compositionally biased region" description="Basic and acidic residues" evidence="7">
    <location>
        <begin position="1133"/>
        <end position="1150"/>
    </location>
</feature>
<dbReference type="EMBL" id="OE841930">
    <property type="protein sequence ID" value="CAD7597852.1"/>
    <property type="molecule type" value="Genomic_DNA"/>
</dbReference>
<dbReference type="Gene3D" id="4.10.400.10">
    <property type="entry name" value="Low-density Lipoprotein Receptor"/>
    <property type="match status" value="5"/>
</dbReference>
<feature type="compositionally biased region" description="Low complexity" evidence="7">
    <location>
        <begin position="352"/>
        <end position="361"/>
    </location>
</feature>
<dbReference type="SMART" id="SM00020">
    <property type="entry name" value="Tryp_SPc"/>
    <property type="match status" value="1"/>
</dbReference>
<dbReference type="Pfam" id="PF00089">
    <property type="entry name" value="Trypsin"/>
    <property type="match status" value="1"/>
</dbReference>
<feature type="compositionally biased region" description="Polar residues" evidence="7">
    <location>
        <begin position="821"/>
        <end position="837"/>
    </location>
</feature>
<dbReference type="InterPro" id="IPR023415">
    <property type="entry name" value="LDLR_class-A_CS"/>
</dbReference>
<feature type="disulfide bond" evidence="5">
    <location>
        <begin position="1861"/>
        <end position="1879"/>
    </location>
</feature>
<dbReference type="SUPFAM" id="SSF56487">
    <property type="entry name" value="SRCR-like"/>
    <property type="match status" value="1"/>
</dbReference>
<feature type="region of interest" description="Disordered" evidence="7">
    <location>
        <begin position="960"/>
        <end position="1003"/>
    </location>
</feature>
<evidence type="ECO:0000256" key="4">
    <source>
        <dbReference type="ARBA" id="ARBA00023157"/>
    </source>
</evidence>
<dbReference type="InterPro" id="IPR036772">
    <property type="entry name" value="SRCR-like_dom_sf"/>
</dbReference>
<dbReference type="PANTHER" id="PTHR24252">
    <property type="entry name" value="ACROSIN-RELATED"/>
    <property type="match status" value="1"/>
</dbReference>
<keyword evidence="3" id="KW-0720">Serine protease</keyword>
<dbReference type="InterPro" id="IPR009030">
    <property type="entry name" value="Growth_fac_rcpt_cys_sf"/>
</dbReference>
<feature type="compositionally biased region" description="Basic and acidic residues" evidence="7">
    <location>
        <begin position="600"/>
        <end position="618"/>
    </location>
</feature>
<dbReference type="Gene3D" id="3.10.250.10">
    <property type="entry name" value="SRCR-like domain"/>
    <property type="match status" value="1"/>
</dbReference>
<dbReference type="PROSITE" id="PS50068">
    <property type="entry name" value="LDLRA_2"/>
    <property type="match status" value="5"/>
</dbReference>
<dbReference type="InterPro" id="IPR002172">
    <property type="entry name" value="LDrepeatLR_classA_rpt"/>
</dbReference>
<dbReference type="PROSITE" id="PS50240">
    <property type="entry name" value="TRYPSIN_DOM"/>
    <property type="match status" value="1"/>
</dbReference>
<dbReference type="SMART" id="SM00202">
    <property type="entry name" value="SR"/>
    <property type="match status" value="1"/>
</dbReference>
<feature type="compositionally biased region" description="Low complexity" evidence="7">
    <location>
        <begin position="369"/>
        <end position="382"/>
    </location>
</feature>
<feature type="compositionally biased region" description="Polar residues" evidence="7">
    <location>
        <begin position="770"/>
        <end position="780"/>
    </location>
</feature>
<keyword evidence="4 5" id="KW-1015">Disulfide bond</keyword>
<feature type="compositionally biased region" description="Low complexity" evidence="7">
    <location>
        <begin position="184"/>
        <end position="198"/>
    </location>
</feature>
<dbReference type="GO" id="GO:0016020">
    <property type="term" value="C:membrane"/>
    <property type="evidence" value="ECO:0007669"/>
    <property type="project" value="InterPro"/>
</dbReference>
<evidence type="ECO:0000256" key="6">
    <source>
        <dbReference type="PROSITE-ProRule" id="PRU00196"/>
    </source>
</evidence>
<feature type="disulfide bond" evidence="5">
    <location>
        <begin position="1818"/>
        <end position="1830"/>
    </location>
</feature>
<feature type="domain" description="Peptidase S1" evidence="8">
    <location>
        <begin position="2008"/>
        <end position="2247"/>
    </location>
</feature>
<dbReference type="InterPro" id="IPR043504">
    <property type="entry name" value="Peptidase_S1_PA_chymotrypsin"/>
</dbReference>
<evidence type="ECO:0000256" key="2">
    <source>
        <dbReference type="ARBA" id="ARBA00022801"/>
    </source>
</evidence>
<feature type="compositionally biased region" description="Low complexity" evidence="7">
    <location>
        <begin position="163"/>
        <end position="176"/>
    </location>
</feature>
<dbReference type="InterPro" id="IPR009003">
    <property type="entry name" value="Peptidase_S1_PA"/>
</dbReference>
<feature type="region of interest" description="Disordered" evidence="7">
    <location>
        <begin position="719"/>
        <end position="793"/>
    </location>
</feature>
<feature type="disulfide bond" evidence="5">
    <location>
        <begin position="1760"/>
        <end position="1775"/>
    </location>
</feature>
<dbReference type="SUPFAM" id="SSF50494">
    <property type="entry name" value="Trypsin-like serine proteases"/>
    <property type="match status" value="1"/>
</dbReference>
<dbReference type="Pfam" id="PF15494">
    <property type="entry name" value="SRCR_2"/>
    <property type="match status" value="1"/>
</dbReference>
<dbReference type="InterPro" id="IPR001190">
    <property type="entry name" value="SRCR"/>
</dbReference>
<feature type="disulfide bond" evidence="5">
    <location>
        <begin position="1825"/>
        <end position="1843"/>
    </location>
</feature>
<feature type="compositionally biased region" description="Polar residues" evidence="7">
    <location>
        <begin position="720"/>
        <end position="730"/>
    </location>
</feature>
<dbReference type="Pfam" id="PF00057">
    <property type="entry name" value="Ldl_recept_a"/>
    <property type="match status" value="5"/>
</dbReference>
<feature type="region of interest" description="Disordered" evidence="7">
    <location>
        <begin position="112"/>
        <end position="640"/>
    </location>
</feature>
<dbReference type="InterPro" id="IPR036055">
    <property type="entry name" value="LDL_receptor-like_sf"/>
</dbReference>
<feature type="compositionally biased region" description="Basic and acidic residues" evidence="7">
    <location>
        <begin position="199"/>
        <end position="208"/>
    </location>
</feature>
<feature type="disulfide bond" evidence="5">
    <location>
        <begin position="1799"/>
        <end position="1814"/>
    </location>
</feature>
<feature type="region of interest" description="Disordered" evidence="7">
    <location>
        <begin position="1178"/>
        <end position="1225"/>
    </location>
</feature>
<keyword evidence="1" id="KW-0645">Protease</keyword>
<feature type="region of interest" description="Disordered" evidence="7">
    <location>
        <begin position="1460"/>
        <end position="1535"/>
    </location>
</feature>
<dbReference type="CDD" id="cd00112">
    <property type="entry name" value="LDLa"/>
    <property type="match status" value="5"/>
</dbReference>
<evidence type="ECO:0000256" key="1">
    <source>
        <dbReference type="ARBA" id="ARBA00022670"/>
    </source>
</evidence>
<dbReference type="SUPFAM" id="SSF57184">
    <property type="entry name" value="Growth factor receptor domain"/>
    <property type="match status" value="1"/>
</dbReference>
<feature type="compositionally biased region" description="Low complexity" evidence="7">
    <location>
        <begin position="143"/>
        <end position="155"/>
    </location>
</feature>
<proteinExistence type="predicted"/>
<evidence type="ECO:0000256" key="3">
    <source>
        <dbReference type="ARBA" id="ARBA00022825"/>
    </source>
</evidence>
<feature type="region of interest" description="Disordered" evidence="7">
    <location>
        <begin position="891"/>
        <end position="929"/>
    </location>
</feature>
<evidence type="ECO:0000259" key="8">
    <source>
        <dbReference type="PROSITE" id="PS50240"/>
    </source>
</evidence>
<feature type="compositionally biased region" description="Polar residues" evidence="7">
    <location>
        <begin position="501"/>
        <end position="562"/>
    </location>
</feature>
<dbReference type="PANTHER" id="PTHR24252:SF18">
    <property type="entry name" value="OVOCHYMASE 1"/>
    <property type="match status" value="1"/>
</dbReference>
<comment type="caution">
    <text evidence="6">Lacks conserved residue(s) required for the propagation of feature annotation.</text>
</comment>
<dbReference type="CDD" id="cd00190">
    <property type="entry name" value="Tryp_SPc"/>
    <property type="match status" value="1"/>
</dbReference>
<feature type="region of interest" description="Disordered" evidence="7">
    <location>
        <begin position="1116"/>
        <end position="1150"/>
    </location>
</feature>
<dbReference type="GO" id="GO:0006508">
    <property type="term" value="P:proteolysis"/>
    <property type="evidence" value="ECO:0007669"/>
    <property type="project" value="UniProtKB-KW"/>
</dbReference>
<dbReference type="PROSITE" id="PS50287">
    <property type="entry name" value="SRCR_2"/>
    <property type="match status" value="1"/>
</dbReference>
<feature type="disulfide bond" evidence="5">
    <location>
        <begin position="1787"/>
        <end position="1805"/>
    </location>
</feature>
<feature type="disulfide bond" evidence="5">
    <location>
        <begin position="1780"/>
        <end position="1792"/>
    </location>
</feature>
<feature type="compositionally biased region" description="Low complexity" evidence="7">
    <location>
        <begin position="276"/>
        <end position="339"/>
    </location>
</feature>
<feature type="disulfide bond" evidence="5">
    <location>
        <begin position="1854"/>
        <end position="1866"/>
    </location>
</feature>
<feature type="compositionally biased region" description="Low complexity" evidence="7">
    <location>
        <begin position="459"/>
        <end position="486"/>
    </location>
</feature>
<feature type="disulfide bond" evidence="5">
    <location>
        <begin position="1873"/>
        <end position="1888"/>
    </location>
</feature>
<organism evidence="10">
    <name type="scientific">Timema genevievae</name>
    <name type="common">Walking stick</name>
    <dbReference type="NCBI Taxonomy" id="629358"/>
    <lineage>
        <taxon>Eukaryota</taxon>
        <taxon>Metazoa</taxon>
        <taxon>Ecdysozoa</taxon>
        <taxon>Arthropoda</taxon>
        <taxon>Hexapoda</taxon>
        <taxon>Insecta</taxon>
        <taxon>Pterygota</taxon>
        <taxon>Neoptera</taxon>
        <taxon>Polyneoptera</taxon>
        <taxon>Phasmatodea</taxon>
        <taxon>Timematodea</taxon>
        <taxon>Timematoidea</taxon>
        <taxon>Timematidae</taxon>
        <taxon>Timema</taxon>
    </lineage>
</organism>
<feature type="compositionally biased region" description="Low complexity" evidence="7">
    <location>
        <begin position="112"/>
        <end position="135"/>
    </location>
</feature>
<feature type="compositionally biased region" description="Basic and acidic residues" evidence="7">
    <location>
        <begin position="1203"/>
        <end position="1213"/>
    </location>
</feature>
<feature type="region of interest" description="Disordered" evidence="7">
    <location>
        <begin position="1330"/>
        <end position="1376"/>
    </location>
</feature>
<feature type="disulfide bond" evidence="5">
    <location>
        <begin position="1748"/>
        <end position="1766"/>
    </location>
</feature>
<dbReference type="PRINTS" id="PR00261">
    <property type="entry name" value="LDLRECEPTOR"/>
</dbReference>
<feature type="compositionally biased region" description="Polar residues" evidence="7">
    <location>
        <begin position="209"/>
        <end position="232"/>
    </location>
</feature>
<gene>
    <name evidence="10" type="ORF">TGEB3V08_LOCUS6899</name>
</gene>
<feature type="compositionally biased region" description="Polar residues" evidence="7">
    <location>
        <begin position="891"/>
        <end position="901"/>
    </location>
</feature>
<feature type="region of interest" description="Disordered" evidence="7">
    <location>
        <begin position="1545"/>
        <end position="1564"/>
    </location>
</feature>
<feature type="region of interest" description="Disordered" evidence="7">
    <location>
        <begin position="807"/>
        <end position="854"/>
    </location>
</feature>
<protein>
    <submittedName>
        <fullName evidence="10">Uncharacterized protein</fullName>
    </submittedName>
</protein>
<evidence type="ECO:0000313" key="10">
    <source>
        <dbReference type="EMBL" id="CAD7597852.1"/>
    </source>
</evidence>
<feature type="compositionally biased region" description="Polar residues" evidence="7">
    <location>
        <begin position="1510"/>
        <end position="1525"/>
    </location>
</feature>
<feature type="compositionally biased region" description="Low complexity" evidence="7">
    <location>
        <begin position="1546"/>
        <end position="1559"/>
    </location>
</feature>
<dbReference type="InterPro" id="IPR001254">
    <property type="entry name" value="Trypsin_dom"/>
</dbReference>
<dbReference type="PROSITE" id="PS01209">
    <property type="entry name" value="LDLRA_1"/>
    <property type="match status" value="4"/>
</dbReference>
<feature type="compositionally biased region" description="Basic and acidic residues" evidence="7">
    <location>
        <begin position="913"/>
        <end position="927"/>
    </location>
</feature>
<feature type="compositionally biased region" description="Basic and acidic residues" evidence="7">
    <location>
        <begin position="628"/>
        <end position="640"/>
    </location>
</feature>
<evidence type="ECO:0000256" key="7">
    <source>
        <dbReference type="SAM" id="MobiDB-lite"/>
    </source>
</evidence>
<dbReference type="GO" id="GO:0004252">
    <property type="term" value="F:serine-type endopeptidase activity"/>
    <property type="evidence" value="ECO:0007669"/>
    <property type="project" value="InterPro"/>
</dbReference>
<dbReference type="SUPFAM" id="SSF57424">
    <property type="entry name" value="LDL receptor-like module"/>
    <property type="match status" value="3"/>
</dbReference>
<feature type="compositionally biased region" description="Low complexity" evidence="7">
    <location>
        <begin position="1116"/>
        <end position="1126"/>
    </location>
</feature>
<feature type="compositionally biased region" description="Basic and acidic residues" evidence="7">
    <location>
        <begin position="246"/>
        <end position="258"/>
    </location>
</feature>
<feature type="compositionally biased region" description="Basic and acidic residues" evidence="7">
    <location>
        <begin position="738"/>
        <end position="761"/>
    </location>
</feature>
<evidence type="ECO:0000259" key="9">
    <source>
        <dbReference type="PROSITE" id="PS50287"/>
    </source>
</evidence>
<evidence type="ECO:0000256" key="5">
    <source>
        <dbReference type="PROSITE-ProRule" id="PRU00124"/>
    </source>
</evidence>
<sequence length="2261" mass="247618">MEDHLNTHRGYLESYHLPTGSVRARNVIDSCQFRNWDCSHGCAFDYSGTLDFVCRCPDGMTIDGVGKNCTMTDKTANYGEIKNLNPSLNQAQRKPVQNQNQLQNLNLSLNPAQMKTSSESEPVTEPQSEPQSSSEKTIQNQNPIIEPQSEPQSSSEKSHSESEPITEPQSEPQSSSEKSHSESETITEPQSEPQSSSEKAQKEFEHISESLTEPQSEPQPSSEKISSESEQTTEPHSEPQSSSEISHSESEPIIEPHSEPQSSSENTQKEFEHIPESLTEPQSEPQPSSEKTSSESEQTTEPQSESQPSSENSHSESEPIIEPQSEPQSSSEKSYSESEPITEPQSKSETTKPQSEPQSSSKKSHPESEPITEPQSEPQSSSEKSHAGLGSIIEPQFEPQSSSEKTSSESEPITEPQSEPQSSSEKTSSESEPITEPQSEPQSSSEKYNLESITVPQFEPQSSSEKTSSESEPITEPQSEPQSSSENTRLEAGIMKKYQPVPQTLQEQKGTSDSTNMLGSEPPQTTEQSPSQAETIPDINQESLSNHITPPITVTNQSTTEAETQRPIVSDDNPSKVSTTEQEVVPTAAAIPHHGVGLKEPQDKIHLESMKYNEEHANEALGSDENNVPERKPAETHELHRIDDLIASNEEKESNSLNFMGADAANDTFDSTRSESDMLKEDYNGTSFSLPKGEGVVGKTTQVERDPVSTFMHSLVYGSQDPNEVNTTEGMNAIKNTGEGKDNLEERDLSEDSKEKLKNSVEEPGFDLFNITTEKGTTPESGELSGSVGANMSDTTTEIVNGSMTEPIGKEHAHDSGMGSLFSTETGASPQDNNSAPFPTVMTKIEPEKPKNNDSYPLDELYHDDDNDALKNVLPDEDYDNYALKFWAGRNENNTNSANSSFKKRPRLDDDEMLGKNPKDVPPHRENVSGLTDASFETIPGHHENLTLDEPVSVSPNSIQIANDSTTQGKDELEASNDENNHPNNIIEDVDEENNATNKSYPDTLLDEIFPTTTLSAEEEPITLDTFHTSDESNSSSTEVNSIFDTLLSKAKDIVGKVYKEAINDSDNMTTGNIMTNATTDITNIDANNTTNMEGEESILPSSAAAIELTNSTQSTLSNENNLENNHPFFTQSDKESQGMDDPKSSEDLNATIDDKNTMKELSSGEFHPTVPSFLAMEEERRPNEDSDNSSDENKYLLNDEEMSAKTTKDPLSKENNLTVSESHTKDLHGFLREDLENKLGAHIDTTSSSTAKTVGDIYNIPPSSDGNAIPPTAQSVTHIESLIDEIHRDSSIHGMSSGENANATIPENTTVENDGNLLVIPLPKTENKKKDVNISSNNKKIVKPGEDPDSPGGSDEPIYMKTSISSSEKKGKYDKETNRKLDKLGLAAPSLDAVAMTTVTEATGTLDNATQFQKMLSTDETPSAISEESDESNIQDENEDIIHTIAGQNDNMNIVEEGSFIGPKREKKKSEESSKDKLEVEKKENNSADDKTIQEIEPHSVGLEPAHEISTSAADQSEGASTEENSIEDHPTSVAAENGVINAGSTTTESSLTNSTESGVDKPRRGTMKIEEVTPATLSLAITDIVKDKSPDYEDSSVGNSSLSTEKTVMLASGDTLTESDGNIIGPEAVVTEDKQQEVSSSTVPTISSEDFNKPMVKMTLNNSYTNNTSQGNTQDLALRSGAGLIAQTPVVFSKCAAGQFQCANGTSQEGAYCVSLSAKCDSINDCSDGSDEIGCIVDGCPGNFQCSSGQCLKRHLVCNGIVDCNDGTDESECETWKCLFDEYQCPSGRCIPVLWQCDGKPDCDNHTDEFNCQSSCGNDEYLCPERWCIPMTWRCNGVPECANGEDEKLCDCSLDQFKCNTGGCISQALVCDGVEHCPDFSDEWDCIHLHPETTRLEIRSPENRWHPVCGDNWDSKWSDLVCQNLGYSKAIYTEHPISESVHNVTGYYMLKPGADAAVGTSNPRFPAVLQRAATDTLCTTDSTVEISCQEFMCGTHSLAEGVTARLAGGDRANNGQWPSVALLYHTGYKTRCTASIISPRWLLSSYNCIKHRDKSLSPNSWVVFGGGSMFDTDKPDTQIREVRTIVPHPQVKYNQFLYNHDIALIELTQSLEFTRYVSAICLPEKEIEPRQLCVTAGWGYTSPGEINFSQYLHYLPIPTIDLNECNSTKHYSGFVTEDDICAGFTDVDKSPCYNDEGSPLMCISDNGMWELQGVLAHHSNCGRGYHPSIFSSVSAVRSWVETTIGSRFERKSPFNVRRR</sequence>
<feature type="disulfide bond" evidence="5">
    <location>
        <begin position="1837"/>
        <end position="1852"/>
    </location>
</feature>
<dbReference type="Gene3D" id="2.40.10.10">
    <property type="entry name" value="Trypsin-like serine proteases"/>
    <property type="match status" value="1"/>
</dbReference>
<feature type="compositionally biased region" description="Low complexity" evidence="7">
    <location>
        <begin position="398"/>
        <end position="446"/>
    </location>
</feature>
<accession>A0A7R9K0P2</accession>
<feature type="compositionally biased region" description="Basic and acidic residues" evidence="7">
    <location>
        <begin position="1469"/>
        <end position="1499"/>
    </location>
</feature>
<feature type="region of interest" description="Disordered" evidence="7">
    <location>
        <begin position="653"/>
        <end position="677"/>
    </location>
</feature>
<name>A0A7R9K0P2_TIMGE</name>
<reference evidence="10" key="1">
    <citation type="submission" date="2020-11" db="EMBL/GenBank/DDBJ databases">
        <authorList>
            <person name="Tran Van P."/>
        </authorList>
    </citation>
    <scope>NUCLEOTIDE SEQUENCE</scope>
</reference>